<keyword evidence="2" id="KW-1185">Reference proteome</keyword>
<sequence length="77" mass="9396">MIILLPNRENEGKHNEKKRKRCLSCPLYNAEFAPSFYRFASRRWSLYMQNCTINMTNSRRENCLKWMTYIEIKKKNS</sequence>
<dbReference type="EMBL" id="JBBPBM010000648">
    <property type="protein sequence ID" value="KAK8493100.1"/>
    <property type="molecule type" value="Genomic_DNA"/>
</dbReference>
<dbReference type="Proteomes" id="UP001472677">
    <property type="component" value="Unassembled WGS sequence"/>
</dbReference>
<evidence type="ECO:0000313" key="2">
    <source>
        <dbReference type="Proteomes" id="UP001472677"/>
    </source>
</evidence>
<evidence type="ECO:0000313" key="1">
    <source>
        <dbReference type="EMBL" id="KAK8493100.1"/>
    </source>
</evidence>
<protein>
    <submittedName>
        <fullName evidence="1">Uncharacterized protein</fullName>
    </submittedName>
</protein>
<reference evidence="1 2" key="1">
    <citation type="journal article" date="2024" name="G3 (Bethesda)">
        <title>Genome assembly of Hibiscus sabdariffa L. provides insights into metabolisms of medicinal natural products.</title>
        <authorList>
            <person name="Kim T."/>
        </authorList>
    </citation>
    <scope>NUCLEOTIDE SEQUENCE [LARGE SCALE GENOMIC DNA]</scope>
    <source>
        <strain evidence="1">TK-2024</strain>
        <tissue evidence="1">Old leaves</tissue>
    </source>
</reference>
<name>A0ABR2AJR8_9ROSI</name>
<organism evidence="1 2">
    <name type="scientific">Hibiscus sabdariffa</name>
    <name type="common">roselle</name>
    <dbReference type="NCBI Taxonomy" id="183260"/>
    <lineage>
        <taxon>Eukaryota</taxon>
        <taxon>Viridiplantae</taxon>
        <taxon>Streptophyta</taxon>
        <taxon>Embryophyta</taxon>
        <taxon>Tracheophyta</taxon>
        <taxon>Spermatophyta</taxon>
        <taxon>Magnoliopsida</taxon>
        <taxon>eudicotyledons</taxon>
        <taxon>Gunneridae</taxon>
        <taxon>Pentapetalae</taxon>
        <taxon>rosids</taxon>
        <taxon>malvids</taxon>
        <taxon>Malvales</taxon>
        <taxon>Malvaceae</taxon>
        <taxon>Malvoideae</taxon>
        <taxon>Hibiscus</taxon>
    </lineage>
</organism>
<accession>A0ABR2AJR8</accession>
<gene>
    <name evidence="1" type="ORF">V6N12_037500</name>
</gene>
<proteinExistence type="predicted"/>
<comment type="caution">
    <text evidence="1">The sequence shown here is derived from an EMBL/GenBank/DDBJ whole genome shotgun (WGS) entry which is preliminary data.</text>
</comment>